<dbReference type="Gene3D" id="3.40.50.300">
    <property type="entry name" value="P-loop containing nucleotide triphosphate hydrolases"/>
    <property type="match status" value="2"/>
</dbReference>
<reference evidence="8 9" key="1">
    <citation type="submission" date="2014-02" db="EMBL/GenBank/DDBJ databases">
        <title>The genome sequence of the entomopathogenic fungus Metarhizium robertsii ARSEF 2575.</title>
        <authorList>
            <person name="Giuliano Garisto Donzelli B."/>
            <person name="Roe B.A."/>
            <person name="Macmil S.L."/>
            <person name="Krasnoff S.B."/>
            <person name="Gibson D.M."/>
        </authorList>
    </citation>
    <scope>NUCLEOTIDE SEQUENCE [LARGE SCALE GENOMIC DNA]</scope>
    <source>
        <strain evidence="8 9">ARSEF 2575</strain>
    </source>
</reference>
<dbReference type="PANTHER" id="PTHR43788:SF8">
    <property type="entry name" value="DNA-BINDING PROTEIN SMUBP-2"/>
    <property type="match status" value="1"/>
</dbReference>
<evidence type="ECO:0000313" key="8">
    <source>
        <dbReference type="EMBL" id="EXU96280.1"/>
    </source>
</evidence>
<comment type="caution">
    <text evidence="8">The sequence shown here is derived from an EMBL/GenBank/DDBJ whole genome shotgun (WGS) entry which is preliminary data.</text>
</comment>
<dbReference type="PANTHER" id="PTHR43788">
    <property type="entry name" value="DNA2/NAM7 HELICASE FAMILY MEMBER"/>
    <property type="match status" value="1"/>
</dbReference>
<dbReference type="OrthoDB" id="6513042at2759"/>
<dbReference type="HOGENOM" id="CLU_007214_0_0_1"/>
<dbReference type="SUPFAM" id="SSF52540">
    <property type="entry name" value="P-loop containing nucleoside triphosphate hydrolases"/>
    <property type="match status" value="1"/>
</dbReference>
<keyword evidence="5" id="KW-0067">ATP-binding</keyword>
<evidence type="ECO:0000256" key="2">
    <source>
        <dbReference type="ARBA" id="ARBA00022741"/>
    </source>
</evidence>
<organism evidence="8 9">
    <name type="scientific">Metarhizium robertsii</name>
    <dbReference type="NCBI Taxonomy" id="568076"/>
    <lineage>
        <taxon>Eukaryota</taxon>
        <taxon>Fungi</taxon>
        <taxon>Dikarya</taxon>
        <taxon>Ascomycota</taxon>
        <taxon>Pezizomycotina</taxon>
        <taxon>Sordariomycetes</taxon>
        <taxon>Hypocreomycetidae</taxon>
        <taxon>Hypocreales</taxon>
        <taxon>Clavicipitaceae</taxon>
        <taxon>Metarhizium</taxon>
    </lineage>
</organism>
<dbReference type="InterPro" id="IPR047187">
    <property type="entry name" value="SF1_C_Upf1"/>
</dbReference>
<evidence type="ECO:0000256" key="1">
    <source>
        <dbReference type="ARBA" id="ARBA00007913"/>
    </source>
</evidence>
<evidence type="ECO:0000256" key="5">
    <source>
        <dbReference type="ARBA" id="ARBA00022840"/>
    </source>
</evidence>
<gene>
    <name evidence="8" type="ORF">X797_010665</name>
</gene>
<evidence type="ECO:0000256" key="3">
    <source>
        <dbReference type="ARBA" id="ARBA00022801"/>
    </source>
</evidence>
<dbReference type="InterPro" id="IPR041677">
    <property type="entry name" value="DNA2/NAM7_AAA_11"/>
</dbReference>
<evidence type="ECO:0000259" key="6">
    <source>
        <dbReference type="Pfam" id="PF13086"/>
    </source>
</evidence>
<dbReference type="EMBL" id="JELW01000052">
    <property type="protein sequence ID" value="EXU96280.1"/>
    <property type="molecule type" value="Genomic_DNA"/>
</dbReference>
<dbReference type="InterPro" id="IPR041679">
    <property type="entry name" value="DNA2/NAM7-like_C"/>
</dbReference>
<feature type="domain" description="DNA2/NAM7 helicase-like C-terminal" evidence="7">
    <location>
        <begin position="855"/>
        <end position="983"/>
    </location>
</feature>
<dbReference type="eggNOG" id="KOG1802">
    <property type="taxonomic scope" value="Eukaryota"/>
</dbReference>
<keyword evidence="4" id="KW-0347">Helicase</keyword>
<keyword evidence="2" id="KW-0547">Nucleotide-binding</keyword>
<dbReference type="CDD" id="cd18808">
    <property type="entry name" value="SF1_C_Upf1"/>
    <property type="match status" value="1"/>
</dbReference>
<dbReference type="InterPro" id="IPR050534">
    <property type="entry name" value="Coronavir_polyprotein_1ab"/>
</dbReference>
<protein>
    <submittedName>
        <fullName evidence="8">AAA ATPase family protein</fullName>
    </submittedName>
</protein>
<dbReference type="GO" id="GO:0016787">
    <property type="term" value="F:hydrolase activity"/>
    <property type="evidence" value="ECO:0007669"/>
    <property type="project" value="UniProtKB-KW"/>
</dbReference>
<dbReference type="AlphaFoldDB" id="A0A014N8L7"/>
<keyword evidence="3" id="KW-0378">Hydrolase</keyword>
<dbReference type="Pfam" id="PF13086">
    <property type="entry name" value="AAA_11"/>
    <property type="match status" value="1"/>
</dbReference>
<dbReference type="InterPro" id="IPR027417">
    <property type="entry name" value="P-loop_NTPase"/>
</dbReference>
<evidence type="ECO:0000313" key="9">
    <source>
        <dbReference type="Proteomes" id="UP000030151"/>
    </source>
</evidence>
<name>A0A014N8L7_9HYPO</name>
<dbReference type="Proteomes" id="UP000030151">
    <property type="component" value="Unassembled WGS sequence"/>
</dbReference>
<dbReference type="Pfam" id="PF13087">
    <property type="entry name" value="AAA_12"/>
    <property type="match status" value="1"/>
</dbReference>
<accession>A0A014N8L7</accession>
<sequence>MERLVTEDCAILIGGFNGSIFAGKGLGISDIGSHLIAKNIPDKTAWLGFDIHFPFGEDNEENGFGICYRWSDSEGIAVPTKTYSITVKFPGYNIVRDIWPADDLIRSRFPDEKRELYLVDVILKSGAQVIVEGYGMPYANRGHIADKWLHDNMPIINNVTLTGLLAQRRYHFVVASENIRLSEDWNFDVLPRPFRYPYGTSHNWKSESEYYEMLEENKGQQFFPRTSFDNINELLTVLSQSQIQDIMWVQEDAEKMERTKLPVYFVPANDDLDPEKDQLLYAIVALPPYFRTNFESSWRRLAREGKLKISVYSKAERGDGYRPKDDPWDAVIVDTSSIKHIDVLEAHPIKAHELRKVNEGVCLLKSSASPYNLNEMIEEGAKAKKDSATMKKMLDNAKLLMSVQRDLFLGTGFYNTFEGKPTSASGKITTAISNPRLSDALGIPYTPFNPLPNIPLLRITDRDFVDALMQEALPEDRSRFTEYLCNRPLGLGIITAPPGFGKTTALAIGAVAMAQTLGKLYLSGPTHISVDNAAARLDLISDRVTNRLNDKLSQQGLSPKYHRKLIIHAFKIDDELKALKNALQNPQDASNATIESSWSRNSKWRLHLSLAYWVLVVIRSPAVRQLGPHDKESLHAIREKCDKDASLAVLSKVAMGIIEWEKYKRRGLEVIDGRDSPVRRLMTSILSVADVIATTPYLACKKPFCDWRKREARGFIFDEAANMNRPDLLCVWGNTCKPCLLAGDEKQLPPTVMTKQERDRNGNSLNRFAGDGAFSPIHHFKSMGWPIYRLRVLLRMAEGQFDLTYNEVYRDIPFTYGPGCAIDLPHHEIGRKLESYLCRKFPRIKPAPAGKLLPVFVHCEGSPSSQDEFSGSTRNPGQVTLGLKILVNFIKSSGARPQNMVIISPYLANLGTIEKFRKRPEFAALKPMRPTATVDSFQGQESDIVMIIMGTTASSGPGFTSDEHRLNVLLSRHRSGLIIVGDINVTGDVLKPEAPFEGVMVIGRTGEKYFEPCRMLRNVHLALQGAGRVARIRLPKED</sequence>
<feature type="domain" description="DNA2/NAM7 helicase helicase" evidence="6">
    <location>
        <begin position="491"/>
        <end position="755"/>
    </location>
</feature>
<evidence type="ECO:0000259" key="7">
    <source>
        <dbReference type="Pfam" id="PF13087"/>
    </source>
</evidence>
<dbReference type="GO" id="GO:0043139">
    <property type="term" value="F:5'-3' DNA helicase activity"/>
    <property type="evidence" value="ECO:0007669"/>
    <property type="project" value="TreeGrafter"/>
</dbReference>
<comment type="similarity">
    <text evidence="1">Belongs to the DNA2/NAM7 helicase family.</text>
</comment>
<evidence type="ECO:0000256" key="4">
    <source>
        <dbReference type="ARBA" id="ARBA00022806"/>
    </source>
</evidence>
<proteinExistence type="inferred from homology"/>
<dbReference type="GO" id="GO:0005524">
    <property type="term" value="F:ATP binding"/>
    <property type="evidence" value="ECO:0007669"/>
    <property type="project" value="UniProtKB-KW"/>
</dbReference>